<sequence length="85" mass="9541">MTAEEDCQSNADDGVIFQGNERDTTSVEEKYLEGPLPRTFPPDAEYDSDVSFCYSEEVFGEPDVGDLQDLDDEGIHKDRLLDVYG</sequence>
<feature type="compositionally biased region" description="Basic and acidic residues" evidence="1">
    <location>
        <begin position="20"/>
        <end position="32"/>
    </location>
</feature>
<feature type="non-terminal residue" evidence="2">
    <location>
        <position position="85"/>
    </location>
</feature>
<reference evidence="2" key="1">
    <citation type="submission" date="2022-03" db="EMBL/GenBank/DDBJ databases">
        <title>A functionally conserved STORR gene fusion in Papaver species that diverged 16.8 million years ago.</title>
        <authorList>
            <person name="Catania T."/>
        </authorList>
    </citation>
    <scope>NUCLEOTIDE SEQUENCE</scope>
    <source>
        <strain evidence="2">S-191538</strain>
    </source>
</reference>
<protein>
    <submittedName>
        <fullName evidence="2">Uncharacterized protein</fullName>
    </submittedName>
</protein>
<feature type="region of interest" description="Disordered" evidence="1">
    <location>
        <begin position="1"/>
        <end position="43"/>
    </location>
</feature>
<dbReference type="EMBL" id="JAJJMA010070536">
    <property type="protein sequence ID" value="MCL7027643.1"/>
    <property type="molecule type" value="Genomic_DNA"/>
</dbReference>
<dbReference type="Proteomes" id="UP001177140">
    <property type="component" value="Unassembled WGS sequence"/>
</dbReference>
<evidence type="ECO:0000256" key="1">
    <source>
        <dbReference type="SAM" id="MobiDB-lite"/>
    </source>
</evidence>
<gene>
    <name evidence="2" type="ORF">MKW94_020146</name>
</gene>
<comment type="caution">
    <text evidence="2">The sequence shown here is derived from an EMBL/GenBank/DDBJ whole genome shotgun (WGS) entry which is preliminary data.</text>
</comment>
<organism evidence="2 3">
    <name type="scientific">Papaver nudicaule</name>
    <name type="common">Iceland poppy</name>
    <dbReference type="NCBI Taxonomy" id="74823"/>
    <lineage>
        <taxon>Eukaryota</taxon>
        <taxon>Viridiplantae</taxon>
        <taxon>Streptophyta</taxon>
        <taxon>Embryophyta</taxon>
        <taxon>Tracheophyta</taxon>
        <taxon>Spermatophyta</taxon>
        <taxon>Magnoliopsida</taxon>
        <taxon>Ranunculales</taxon>
        <taxon>Papaveraceae</taxon>
        <taxon>Papaveroideae</taxon>
        <taxon>Papaver</taxon>
    </lineage>
</organism>
<proteinExistence type="predicted"/>
<evidence type="ECO:0000313" key="2">
    <source>
        <dbReference type="EMBL" id="MCL7027643.1"/>
    </source>
</evidence>
<name>A0AA41S748_PAPNU</name>
<keyword evidence="3" id="KW-1185">Reference proteome</keyword>
<accession>A0AA41S748</accession>
<dbReference type="AlphaFoldDB" id="A0AA41S748"/>
<evidence type="ECO:0000313" key="3">
    <source>
        <dbReference type="Proteomes" id="UP001177140"/>
    </source>
</evidence>